<sequence>MSVSGEESISNLMKKKGLGWIEWLRGWFNVIYEMLFERIMASHLENPIPLPLLPKDFTCIITASTSGIDREIARFSFVSLSLFFS</sequence>
<protein>
    <submittedName>
        <fullName evidence="1">Uncharacterized protein</fullName>
    </submittedName>
</protein>
<dbReference type="STRING" id="79200.A0A162A6F1"/>
<dbReference type="Gramene" id="KZM96852">
    <property type="protein sequence ID" value="KZM96852"/>
    <property type="gene ID" value="DCAR_015786"/>
</dbReference>
<comment type="caution">
    <text evidence="1">The sequence shown here is derived from an EMBL/GenBank/DDBJ whole genome shotgun (WGS) entry which is preliminary data.</text>
</comment>
<dbReference type="EMBL" id="LNRQ01000004">
    <property type="protein sequence ID" value="KZM96852.1"/>
    <property type="molecule type" value="Genomic_DNA"/>
</dbReference>
<dbReference type="AlphaFoldDB" id="A0A162A6F1"/>
<accession>A0A162A6F1</accession>
<gene>
    <name evidence="1" type="ORF">DCAR_015786</name>
</gene>
<reference evidence="1" key="1">
    <citation type="journal article" date="2016" name="Nat. Genet.">
        <title>A high-quality carrot genome assembly provides new insights into carotenoid accumulation and asterid genome evolution.</title>
        <authorList>
            <person name="Iorizzo M."/>
            <person name="Ellison S."/>
            <person name="Senalik D."/>
            <person name="Zeng P."/>
            <person name="Satapoomin P."/>
            <person name="Huang J."/>
            <person name="Bowman M."/>
            <person name="Iovene M."/>
            <person name="Sanseverino W."/>
            <person name="Cavagnaro P."/>
            <person name="Yildiz M."/>
            <person name="Macko-Podgorni A."/>
            <person name="Moranska E."/>
            <person name="Grzebelus E."/>
            <person name="Grzebelus D."/>
            <person name="Ashrafi H."/>
            <person name="Zheng Z."/>
            <person name="Cheng S."/>
            <person name="Spooner D."/>
            <person name="Van Deynze A."/>
            <person name="Simon P."/>
        </authorList>
    </citation>
    <scope>NUCLEOTIDE SEQUENCE [LARGE SCALE GENOMIC DNA]</scope>
    <source>
        <tissue evidence="1">Leaf</tissue>
    </source>
</reference>
<organism evidence="1">
    <name type="scientific">Daucus carota subsp. sativus</name>
    <name type="common">Carrot</name>
    <dbReference type="NCBI Taxonomy" id="79200"/>
    <lineage>
        <taxon>Eukaryota</taxon>
        <taxon>Viridiplantae</taxon>
        <taxon>Streptophyta</taxon>
        <taxon>Embryophyta</taxon>
        <taxon>Tracheophyta</taxon>
        <taxon>Spermatophyta</taxon>
        <taxon>Magnoliopsida</taxon>
        <taxon>eudicotyledons</taxon>
        <taxon>Gunneridae</taxon>
        <taxon>Pentapetalae</taxon>
        <taxon>asterids</taxon>
        <taxon>campanulids</taxon>
        <taxon>Apiales</taxon>
        <taxon>Apiaceae</taxon>
        <taxon>Apioideae</taxon>
        <taxon>Scandiceae</taxon>
        <taxon>Daucinae</taxon>
        <taxon>Daucus</taxon>
        <taxon>Daucus sect. Daucus</taxon>
    </lineage>
</organism>
<proteinExistence type="predicted"/>
<name>A0A162A6F1_DAUCS</name>
<evidence type="ECO:0000313" key="1">
    <source>
        <dbReference type="EMBL" id="KZM96852.1"/>
    </source>
</evidence>